<comment type="catalytic activity">
    <reaction evidence="12">
        <text>[(1-&gt;4)-N-acetyl-beta-D-glucosaminyl](n) + UDP-N-acetyl-alpha-D-glucosamine = [(1-&gt;4)-N-acetyl-beta-D-glucosaminyl](n+1) + UDP + H(+)</text>
        <dbReference type="Rhea" id="RHEA:16637"/>
        <dbReference type="Rhea" id="RHEA-COMP:9593"/>
        <dbReference type="Rhea" id="RHEA-COMP:9595"/>
        <dbReference type="ChEBI" id="CHEBI:15378"/>
        <dbReference type="ChEBI" id="CHEBI:17029"/>
        <dbReference type="ChEBI" id="CHEBI:57705"/>
        <dbReference type="ChEBI" id="CHEBI:58223"/>
        <dbReference type="EC" id="2.4.1.16"/>
    </reaction>
</comment>
<dbReference type="PANTHER" id="PTHR22914">
    <property type="entry name" value="CHITIN SYNTHASE"/>
    <property type="match status" value="1"/>
</dbReference>
<dbReference type="InterPro" id="IPR055120">
    <property type="entry name" value="Chs-1/2_IV_N"/>
</dbReference>
<keyword evidence="8 13" id="KW-0175">Coiled coil</keyword>
<feature type="transmembrane region" description="Helical" evidence="15">
    <location>
        <begin position="308"/>
        <end position="332"/>
    </location>
</feature>
<accession>A0A1B6CU26</accession>
<evidence type="ECO:0000256" key="11">
    <source>
        <dbReference type="ARBA" id="ARBA00046329"/>
    </source>
</evidence>
<feature type="compositionally biased region" description="Acidic residues" evidence="14">
    <location>
        <begin position="1201"/>
        <end position="1214"/>
    </location>
</feature>
<sequence>MTGLRPHMLVNEQASDDNFSDDETSPLTHDIYGGSTRTVQETKGWDVFRDLPPKNESGSMENQYCLEFTVKILKVIAYLVTFVIVLGCGVIAKGSVFFMTSQLRPDRVVPYCNKDIGRDKQFVVNLPTEERVAWTWCLLIAFMVPEIGTLFRSLRICFFKSWKRPPSNDFLFVFVMESLHTVGLAMLMFVILPELDVIKGAMLTNCVCFLPAVLSLVSRNTKGCTTRSEKTEVYMKALVDMVAIAAQATGFVLWPLLEGNDRPNLWLIPATLFCISCGYWENFVSKNSIFVFIKPLWRIKDRMKRTRYFTHIFISVWRMLVFFSCTLLAILYRGENVASFFTEFSKGFSAHKIRITEIKPNFGSSSLPDLEDVIPTGEVIDREAEYNTAVYVLIMHIIAAYLCYIFGKFACKIVIQGFSYAFPVNLTIPVTISILLAACGLRQADPCFFHHSIPDYLFFEAPPVYFLNEFITRQQAWVWLLWLLSQTWITLHIWTPKAERLATTEKLFVRPMYDSLLIDQSLGLNRRRDDGNDVKTEELADREKDPDEYYETISVHTDASSTTPKTVKKSDSITRIYACATMWHETREEMMEMLKSILRLDEDQCARRVAQKYLRIVDPDYYEFETHLYFDDAFEISDVNDDWVQVNRFVKLLVSTIDEAASHVHETNIRIRPPTKSPTPYGGQLIWTLPGKTKMIAHLKDKGKIRHRKRWSQVMYMYYLLGHRLMELPISVERKEVIAENTYLLTLDGDIDFQPHAVRLLIDLMKKNRNLGAACGRIHPVGSGLMVWYQMFEYAIGHWLQKATEHMIGCVLCSPGCFSLFRGKALMDDNVMRRYTTQSDEARHYVQYDQGEDRWLCTLLLQRGYRVEYSAASDAYTHCPEGFNEFYNQRRRWVPSTMANIMDLLMDYKKTIKINDNISLPYIWYQVMLMGGTILGPGTIFLMLVGAFVAAFRIDNWTSFYYNIIPILFFMFVCFTCKANIQLLVAQMLSTAYALIMMAVFVGTALQLGEDGAGSPSAIFLSCMMGSFIIAAILHPQEFKCILPILIYFLSIPSMYLLLILYSIINLNVVSWGTREVQVKKTKKELEQEKKEAEEAKRKAKKKTLLGFLQNSNNLSNPEDNEEGSFELSFAGLFKCMFCTYPKPIDEKQQLLRIAESLDGLGKRLETIERVMDPHGQIIHRRRTTSASSRDHHNLSALAEDPAEEDQLHDEDTDTASTGGSEHKIERNDDINPFWLEDKDLKKGPVSYISSSENQFWKELLDKYLYPIDEDKAAKARIAAELIELRNSSVFNFFMINALFVMIVFLLQLNKEMLHIKWPFGVKTNITYDEITQEVLISKEYLQLEPIGLVFVFFFALILVIQFTAMLFHRFGTISHILASTELNWCCNKKVEELSQDKLLDKQAVDIVRHLQKLKGINGDYDNDSGSSADRVGRRRTIYNIEKQRHKTRTIGTLDVAFRKRFLQMKMEDGEDAAGTPVLGRKLTMRREVREALEVRRRSLQAERRKSQMQTLGANNAVIRAQRISNAGNNSVKDLFEGHPNPAYEPGDDDTSSLRLQSVARNWAELERNKNSHL</sequence>
<feature type="transmembrane region" description="Helical" evidence="15">
    <location>
        <begin position="388"/>
        <end position="406"/>
    </location>
</feature>
<evidence type="ECO:0000313" key="17">
    <source>
        <dbReference type="EMBL" id="JAS16871.1"/>
    </source>
</evidence>
<feature type="transmembrane region" description="Helical" evidence="15">
    <location>
        <begin position="1290"/>
        <end position="1309"/>
    </location>
</feature>
<feature type="transmembrane region" description="Helical" evidence="15">
    <location>
        <begin position="923"/>
        <end position="948"/>
    </location>
</feature>
<evidence type="ECO:0000256" key="7">
    <source>
        <dbReference type="ARBA" id="ARBA00022989"/>
    </source>
</evidence>
<feature type="domain" description="Chitin synthase chs-1/2 N-terminal putative transporter" evidence="16">
    <location>
        <begin position="70"/>
        <end position="346"/>
    </location>
</feature>
<keyword evidence="7 15" id="KW-1133">Transmembrane helix</keyword>
<organism evidence="17">
    <name type="scientific">Clastoptera arizonana</name>
    <name type="common">Arizona spittle bug</name>
    <dbReference type="NCBI Taxonomy" id="38151"/>
    <lineage>
        <taxon>Eukaryota</taxon>
        <taxon>Metazoa</taxon>
        <taxon>Ecdysozoa</taxon>
        <taxon>Arthropoda</taxon>
        <taxon>Hexapoda</taxon>
        <taxon>Insecta</taxon>
        <taxon>Pterygota</taxon>
        <taxon>Neoptera</taxon>
        <taxon>Paraneoptera</taxon>
        <taxon>Hemiptera</taxon>
        <taxon>Auchenorrhyncha</taxon>
        <taxon>Cercopoidea</taxon>
        <taxon>Clastopteridae</taxon>
        <taxon>Clastoptera</taxon>
    </lineage>
</organism>
<evidence type="ECO:0000256" key="6">
    <source>
        <dbReference type="ARBA" id="ARBA00022692"/>
    </source>
</evidence>
<feature type="region of interest" description="Disordered" evidence="14">
    <location>
        <begin position="1530"/>
        <end position="1553"/>
    </location>
</feature>
<keyword evidence="10" id="KW-0325">Glycoprotein</keyword>
<feature type="transmembrane region" description="Helical" evidence="15">
    <location>
        <begin position="987"/>
        <end position="1006"/>
    </location>
</feature>
<evidence type="ECO:0000256" key="9">
    <source>
        <dbReference type="ARBA" id="ARBA00023136"/>
    </source>
</evidence>
<dbReference type="PANTHER" id="PTHR22914:SF42">
    <property type="entry name" value="CHITIN SYNTHASE"/>
    <property type="match status" value="1"/>
</dbReference>
<feature type="transmembrane region" description="Helical" evidence="15">
    <location>
        <begin position="1347"/>
        <end position="1368"/>
    </location>
</feature>
<dbReference type="SUPFAM" id="SSF53448">
    <property type="entry name" value="Nucleotide-diphospho-sugar transferases"/>
    <property type="match status" value="1"/>
</dbReference>
<feature type="coiled-coil region" evidence="13">
    <location>
        <begin position="1076"/>
        <end position="1106"/>
    </location>
</feature>
<evidence type="ECO:0000256" key="1">
    <source>
        <dbReference type="ARBA" id="ARBA00004651"/>
    </source>
</evidence>
<evidence type="ECO:0000256" key="4">
    <source>
        <dbReference type="ARBA" id="ARBA00022676"/>
    </source>
</evidence>
<dbReference type="EC" id="2.4.1.16" evidence="2"/>
<feature type="transmembrane region" description="Helical" evidence="15">
    <location>
        <begin position="171"/>
        <end position="191"/>
    </location>
</feature>
<evidence type="ECO:0000256" key="3">
    <source>
        <dbReference type="ARBA" id="ARBA00022475"/>
    </source>
</evidence>
<dbReference type="Pfam" id="PF23000">
    <property type="entry name" value="ChitinSynthase_IV_N"/>
    <property type="match status" value="1"/>
</dbReference>
<feature type="region of interest" description="Disordered" evidence="14">
    <location>
        <begin position="1199"/>
        <end position="1226"/>
    </location>
</feature>
<name>A0A1B6CU26_9HEMI</name>
<proteinExistence type="inferred from homology"/>
<dbReference type="Pfam" id="PF03142">
    <property type="entry name" value="Chitin_synth_2"/>
    <property type="match status" value="1"/>
</dbReference>
<feature type="transmembrane region" description="Helical" evidence="15">
    <location>
        <begin position="1042"/>
        <end position="1065"/>
    </location>
</feature>
<dbReference type="GO" id="GO:0005886">
    <property type="term" value="C:plasma membrane"/>
    <property type="evidence" value="ECO:0007669"/>
    <property type="project" value="UniProtKB-SubCell"/>
</dbReference>
<feature type="transmembrane region" description="Helical" evidence="15">
    <location>
        <begin position="1018"/>
        <end position="1036"/>
    </location>
</feature>
<protein>
    <recommendedName>
        <fullName evidence="2">chitin synthase</fullName>
        <ecNumber evidence="2">2.4.1.16</ecNumber>
    </recommendedName>
</protein>
<keyword evidence="6 15" id="KW-0812">Transmembrane</keyword>
<evidence type="ECO:0000256" key="14">
    <source>
        <dbReference type="SAM" id="MobiDB-lite"/>
    </source>
</evidence>
<dbReference type="FunFam" id="3.90.550.10:FF:000139">
    <property type="entry name" value="Chitin synthase 8"/>
    <property type="match status" value="1"/>
</dbReference>
<dbReference type="GO" id="GO:0006031">
    <property type="term" value="P:chitin biosynthetic process"/>
    <property type="evidence" value="ECO:0007669"/>
    <property type="project" value="TreeGrafter"/>
</dbReference>
<dbReference type="InterPro" id="IPR004835">
    <property type="entry name" value="Chitin_synth"/>
</dbReference>
<evidence type="ECO:0000256" key="10">
    <source>
        <dbReference type="ARBA" id="ARBA00023180"/>
    </source>
</evidence>
<evidence type="ECO:0000256" key="8">
    <source>
        <dbReference type="ARBA" id="ARBA00023054"/>
    </source>
</evidence>
<keyword evidence="3" id="KW-1003">Cell membrane</keyword>
<evidence type="ECO:0000256" key="5">
    <source>
        <dbReference type="ARBA" id="ARBA00022679"/>
    </source>
</evidence>
<dbReference type="InterPro" id="IPR029044">
    <property type="entry name" value="Nucleotide-diphossugar_trans"/>
</dbReference>
<keyword evidence="4" id="KW-0328">Glycosyltransferase</keyword>
<evidence type="ECO:0000259" key="16">
    <source>
        <dbReference type="Pfam" id="PF23000"/>
    </source>
</evidence>
<dbReference type="EMBL" id="GEDC01020427">
    <property type="protein sequence ID" value="JAS16871.1"/>
    <property type="molecule type" value="Transcribed_RNA"/>
</dbReference>
<evidence type="ECO:0000256" key="2">
    <source>
        <dbReference type="ARBA" id="ARBA00012543"/>
    </source>
</evidence>
<feature type="transmembrane region" description="Helical" evidence="15">
    <location>
        <begin position="237"/>
        <end position="257"/>
    </location>
</feature>
<feature type="transmembrane region" description="Helical" evidence="15">
    <location>
        <begin position="197"/>
        <end position="217"/>
    </location>
</feature>
<comment type="similarity">
    <text evidence="11">Belongs to the chitin synthase family. Class IV subfamily.</text>
</comment>
<evidence type="ECO:0000256" key="15">
    <source>
        <dbReference type="SAM" id="Phobius"/>
    </source>
</evidence>
<gene>
    <name evidence="17" type="ORF">g.12535</name>
</gene>
<evidence type="ECO:0000256" key="13">
    <source>
        <dbReference type="SAM" id="Coils"/>
    </source>
</evidence>
<feature type="transmembrane region" description="Helical" evidence="15">
    <location>
        <begin position="76"/>
        <end position="99"/>
    </location>
</feature>
<evidence type="ECO:0000256" key="12">
    <source>
        <dbReference type="ARBA" id="ARBA00048014"/>
    </source>
</evidence>
<keyword evidence="5" id="KW-0808">Transferase</keyword>
<feature type="transmembrane region" description="Helical" evidence="15">
    <location>
        <begin position="418"/>
        <end position="438"/>
    </location>
</feature>
<feature type="transmembrane region" description="Helical" evidence="15">
    <location>
        <begin position="133"/>
        <end position="151"/>
    </location>
</feature>
<comment type="subcellular location">
    <subcellularLocation>
        <location evidence="1">Cell membrane</location>
        <topology evidence="1">Multi-pass membrane protein</topology>
    </subcellularLocation>
</comment>
<feature type="transmembrane region" description="Helical" evidence="15">
    <location>
        <begin position="960"/>
        <end position="981"/>
    </location>
</feature>
<keyword evidence="9 15" id="KW-0472">Membrane</keyword>
<feature type="transmembrane region" description="Helical" evidence="15">
    <location>
        <begin position="263"/>
        <end position="280"/>
    </location>
</feature>
<dbReference type="GO" id="GO:0004100">
    <property type="term" value="F:chitin synthase activity"/>
    <property type="evidence" value="ECO:0007669"/>
    <property type="project" value="UniProtKB-EC"/>
</dbReference>
<dbReference type="CDD" id="cd04190">
    <property type="entry name" value="Chitin_synth_C"/>
    <property type="match status" value="1"/>
</dbReference>
<reference evidence="17" key="1">
    <citation type="submission" date="2015-12" db="EMBL/GenBank/DDBJ databases">
        <title>De novo transcriptome assembly of four potential Pierce s Disease insect vectors from Arizona vineyards.</title>
        <authorList>
            <person name="Tassone E.E."/>
        </authorList>
    </citation>
    <scope>NUCLEOTIDE SEQUENCE</scope>
</reference>